<evidence type="ECO:0000256" key="5">
    <source>
        <dbReference type="ARBA" id="ARBA00023029"/>
    </source>
</evidence>
<dbReference type="EMBL" id="KF900779">
    <property type="protein sequence ID" value="AIF06716.1"/>
    <property type="molecule type" value="Genomic_DNA"/>
</dbReference>
<dbReference type="InterPro" id="IPR036202">
    <property type="entry name" value="TopoI_DNA-bd_euk_N_sf"/>
</dbReference>
<dbReference type="SMART" id="SM00435">
    <property type="entry name" value="TOPEUc"/>
    <property type="match status" value="1"/>
</dbReference>
<dbReference type="GO" id="GO:0005694">
    <property type="term" value="C:chromosome"/>
    <property type="evidence" value="ECO:0007669"/>
    <property type="project" value="InterPro"/>
</dbReference>
<dbReference type="Pfam" id="PF14370">
    <property type="entry name" value="Topo_C_assoc"/>
    <property type="match status" value="1"/>
</dbReference>
<dbReference type="PANTHER" id="PTHR10290:SF3">
    <property type="entry name" value="DNA TOPOISOMERASE 1"/>
    <property type="match status" value="1"/>
</dbReference>
<dbReference type="InterPro" id="IPR014727">
    <property type="entry name" value="TopoI_cat_a/b-sub_euk"/>
</dbReference>
<evidence type="ECO:0000256" key="3">
    <source>
        <dbReference type="ARBA" id="ARBA00012891"/>
    </source>
</evidence>
<dbReference type="InterPro" id="IPR001631">
    <property type="entry name" value="TopoI"/>
</dbReference>
<dbReference type="InterPro" id="IPR013500">
    <property type="entry name" value="TopoI_cat_euk"/>
</dbReference>
<evidence type="ECO:0000256" key="7">
    <source>
        <dbReference type="ARBA" id="ARBA00023235"/>
    </source>
</evidence>
<gene>
    <name evidence="11" type="primary">TOP1</name>
</gene>
<evidence type="ECO:0000259" key="10">
    <source>
        <dbReference type="SMART" id="SM00435"/>
    </source>
</evidence>
<proteinExistence type="inferred from homology"/>
<dbReference type="InterPro" id="IPR008336">
    <property type="entry name" value="TopoI_DNA-bd_euk"/>
</dbReference>
<evidence type="ECO:0000256" key="9">
    <source>
        <dbReference type="SAM" id="Coils"/>
    </source>
</evidence>
<organism evidence="11">
    <name type="scientific">uncultured marine thaumarchaeote KM3_195_B03</name>
    <dbReference type="NCBI Taxonomy" id="1456084"/>
    <lineage>
        <taxon>Archaea</taxon>
        <taxon>Nitrososphaerota</taxon>
        <taxon>environmental samples</taxon>
    </lineage>
</organism>
<dbReference type="Pfam" id="PF02919">
    <property type="entry name" value="Topoisom_I_N"/>
    <property type="match status" value="1"/>
</dbReference>
<keyword evidence="6" id="KW-0238">DNA-binding</keyword>
<dbReference type="GO" id="GO:0003917">
    <property type="term" value="F:DNA topoisomerase type I (single strand cut, ATP-independent) activity"/>
    <property type="evidence" value="ECO:0007669"/>
    <property type="project" value="UniProtKB-EC"/>
</dbReference>
<feature type="domain" description="DNA topoisomerase I eukaryotic-type" evidence="10">
    <location>
        <begin position="156"/>
        <end position="534"/>
    </location>
</feature>
<dbReference type="PROSITE" id="PS52038">
    <property type="entry name" value="TOPO_IB_2"/>
    <property type="match status" value="1"/>
</dbReference>
<evidence type="ECO:0000256" key="2">
    <source>
        <dbReference type="ARBA" id="ARBA00006645"/>
    </source>
</evidence>
<dbReference type="InterPro" id="IPR013034">
    <property type="entry name" value="DNA_topo_DNA_db_N_dom1"/>
</dbReference>
<dbReference type="InterPro" id="IPR011010">
    <property type="entry name" value="DNA_brk_join_enz"/>
</dbReference>
<dbReference type="EC" id="5.6.2.1" evidence="3"/>
<evidence type="ECO:0000313" key="11">
    <source>
        <dbReference type="EMBL" id="AIF06716.1"/>
    </source>
</evidence>
<keyword evidence="9" id="KW-0175">Coiled coil</keyword>
<dbReference type="PRINTS" id="PR00416">
    <property type="entry name" value="EUTPISMRASEI"/>
</dbReference>
<dbReference type="InterPro" id="IPR051062">
    <property type="entry name" value="Topoisomerase_IB"/>
</dbReference>
<feature type="coiled-coil region" evidence="9">
    <location>
        <begin position="449"/>
        <end position="508"/>
    </location>
</feature>
<evidence type="ECO:0000256" key="4">
    <source>
        <dbReference type="ARBA" id="ARBA00019632"/>
    </source>
</evidence>
<reference evidence="11" key="1">
    <citation type="journal article" date="2014" name="Genome Biol. Evol.">
        <title>Pangenome evidence for extensive interdomain horizontal transfer affecting lineage core and shell genes in uncultured planktonic thaumarchaeota and euryarchaeota.</title>
        <authorList>
            <person name="Deschamps P."/>
            <person name="Zivanovic Y."/>
            <person name="Moreira D."/>
            <person name="Rodriguez-Valera F."/>
            <person name="Lopez-Garcia P."/>
        </authorList>
    </citation>
    <scope>NUCLEOTIDE SEQUENCE</scope>
</reference>
<dbReference type="GO" id="GO:0003677">
    <property type="term" value="F:DNA binding"/>
    <property type="evidence" value="ECO:0007669"/>
    <property type="project" value="UniProtKB-KW"/>
</dbReference>
<dbReference type="GO" id="GO:0006265">
    <property type="term" value="P:DNA topological change"/>
    <property type="evidence" value="ECO:0007669"/>
    <property type="project" value="InterPro"/>
</dbReference>
<dbReference type="InterPro" id="IPR013030">
    <property type="entry name" value="DNA_topo_DNA_db_N_dom2"/>
</dbReference>
<dbReference type="SUPFAM" id="SSF56349">
    <property type="entry name" value="DNA breaking-rejoining enzymes"/>
    <property type="match status" value="1"/>
</dbReference>
<dbReference type="InterPro" id="IPR014711">
    <property type="entry name" value="TopoI_cat_a-hlx-sub_euk"/>
</dbReference>
<evidence type="ECO:0000256" key="6">
    <source>
        <dbReference type="ARBA" id="ARBA00023125"/>
    </source>
</evidence>
<dbReference type="Gene3D" id="1.10.10.41">
    <property type="entry name" value="Yeast DNA topoisomerase - domain 1"/>
    <property type="match status" value="1"/>
</dbReference>
<evidence type="ECO:0000256" key="8">
    <source>
        <dbReference type="ARBA" id="ARBA00033297"/>
    </source>
</evidence>
<keyword evidence="7 11" id="KW-0413">Isomerase</keyword>
<evidence type="ECO:0000256" key="1">
    <source>
        <dbReference type="ARBA" id="ARBA00000213"/>
    </source>
</evidence>
<comment type="catalytic activity">
    <reaction evidence="1">
        <text>ATP-independent breakage of single-stranded DNA, followed by passage and rejoining.</text>
        <dbReference type="EC" id="5.6.2.1"/>
    </reaction>
</comment>
<sequence length="566" mass="66229">MKYMKWKTLQHNGILFPPDFESKGIKIKIKGENVALNLLQEEMVYQWAKKKDAPKPGATEKYVEDPIFQKNFVSDFAKTFNEKFKNLEYSYIDFSQGYKLADKEKEEKELMTKEEKKALAIKRKEIREEMKAKYGNGVIDGKEVEIGNYMAEPPGIFMGRGEHPMRGRYKPRVTSKDVTLNLGKEAKIPEGKWGKIVHDRNSMWIASWMDILTQKRKYVWLADTAGIKQERDQAKYDKAKNLSREIENVVTQTIKDMQDKEQKNKRIATACYLIYRTAMRVGDEKDPDEADTVGATTLRKEHIKLTENAIEFDFLGKDGVRWRETIPAEGHDKQFYDNLKEFVSNKKENQEIFDGITSRHVNAYYSTIVKGLSAKVFRTYLASSVVSKNLRDHDDIKSESDMKKLFHAKSANLDAAIMCNHKRTIPKNFEASLQKKKDTLKNVEKTKPWEKSEELLKKAQTKIAKTEKQKEKQKERIKKIKTVIKKRKAKHAERIEKLELQINLTEKTRDYNLGTSLRNYIDPRIFKAWTDEVGAEWEKLYTSALQKKFLWVKNTNLKWNQISKEY</sequence>
<comment type="similarity">
    <text evidence="2">Belongs to the type IB topoisomerase family.</text>
</comment>
<dbReference type="PANTHER" id="PTHR10290">
    <property type="entry name" value="DNA TOPOISOMERASE I"/>
    <property type="match status" value="1"/>
</dbReference>
<dbReference type="Gene3D" id="3.90.15.10">
    <property type="entry name" value="Topoisomerase I, Chain A, domain 3"/>
    <property type="match status" value="1"/>
</dbReference>
<dbReference type="SUPFAM" id="SSF56741">
    <property type="entry name" value="Eukaryotic DNA topoisomerase I, N-terminal DNA-binding fragment"/>
    <property type="match status" value="1"/>
</dbReference>
<dbReference type="Gene3D" id="1.10.132.10">
    <property type="match status" value="1"/>
</dbReference>
<keyword evidence="5" id="KW-0799">Topoisomerase</keyword>
<name>A0A075GRU6_9ARCH</name>
<dbReference type="InterPro" id="IPR013499">
    <property type="entry name" value="TopoI_euk"/>
</dbReference>
<dbReference type="AlphaFoldDB" id="A0A075GRU6"/>
<protein>
    <recommendedName>
        <fullName evidence="4">DNA topoisomerase 1</fullName>
        <ecNumber evidence="3">5.6.2.1</ecNumber>
    </recommendedName>
    <alternativeName>
        <fullName evidence="8">DNA topoisomerase I</fullName>
    </alternativeName>
</protein>
<accession>A0A075GRU6</accession>
<dbReference type="Pfam" id="PF01028">
    <property type="entry name" value="Topoisom_I"/>
    <property type="match status" value="1"/>
</dbReference>
<dbReference type="InterPro" id="IPR025834">
    <property type="entry name" value="TopoI_C_dom"/>
</dbReference>
<dbReference type="Gene3D" id="2.170.11.10">
    <property type="entry name" value="DNA Topoisomerase I, domain 2"/>
    <property type="match status" value="1"/>
</dbReference>